<dbReference type="Proteomes" id="UP001401887">
    <property type="component" value="Unassembled WGS sequence"/>
</dbReference>
<name>A0ABP9WC59_9DEIO</name>
<evidence type="ECO:0000313" key="3">
    <source>
        <dbReference type="Proteomes" id="UP001401887"/>
    </source>
</evidence>
<keyword evidence="1" id="KW-1133">Transmembrane helix</keyword>
<reference evidence="2 3" key="1">
    <citation type="submission" date="2024-02" db="EMBL/GenBank/DDBJ databases">
        <title>Deinococcus carri NBRC 110142.</title>
        <authorList>
            <person name="Ichikawa N."/>
            <person name="Katano-Makiyama Y."/>
            <person name="Hidaka K."/>
        </authorList>
    </citation>
    <scope>NUCLEOTIDE SEQUENCE [LARGE SCALE GENOMIC DNA]</scope>
    <source>
        <strain evidence="2 3">NBRC 110142</strain>
    </source>
</reference>
<feature type="transmembrane region" description="Helical" evidence="1">
    <location>
        <begin position="12"/>
        <end position="40"/>
    </location>
</feature>
<keyword evidence="1" id="KW-0472">Membrane</keyword>
<feature type="transmembrane region" description="Helical" evidence="1">
    <location>
        <begin position="46"/>
        <end position="64"/>
    </location>
</feature>
<dbReference type="EMBL" id="BAABRP010000027">
    <property type="protein sequence ID" value="GAA5514917.1"/>
    <property type="molecule type" value="Genomic_DNA"/>
</dbReference>
<proteinExistence type="predicted"/>
<keyword evidence="1" id="KW-0812">Transmembrane</keyword>
<dbReference type="RefSeq" id="WP_345468193.1">
    <property type="nucleotide sequence ID" value="NZ_BAABRP010000027.1"/>
</dbReference>
<comment type="caution">
    <text evidence="2">The sequence shown here is derived from an EMBL/GenBank/DDBJ whole genome shotgun (WGS) entry which is preliminary data.</text>
</comment>
<sequence length="76" mass="8029">MRAYLRSQLGFGPLGLLLVTPLVLLAALFAVLGLHMAWAAADHPQLLLVAAVEYAGALAALCVIRRIQAAVPQELP</sequence>
<evidence type="ECO:0000256" key="1">
    <source>
        <dbReference type="SAM" id="Phobius"/>
    </source>
</evidence>
<keyword evidence="3" id="KW-1185">Reference proteome</keyword>
<accession>A0ABP9WC59</accession>
<organism evidence="2 3">
    <name type="scientific">Deinococcus carri</name>
    <dbReference type="NCBI Taxonomy" id="1211323"/>
    <lineage>
        <taxon>Bacteria</taxon>
        <taxon>Thermotogati</taxon>
        <taxon>Deinococcota</taxon>
        <taxon>Deinococci</taxon>
        <taxon>Deinococcales</taxon>
        <taxon>Deinococcaceae</taxon>
        <taxon>Deinococcus</taxon>
    </lineage>
</organism>
<gene>
    <name evidence="2" type="ORF">Dcar01_03681</name>
</gene>
<evidence type="ECO:0000313" key="2">
    <source>
        <dbReference type="EMBL" id="GAA5514917.1"/>
    </source>
</evidence>
<protein>
    <submittedName>
        <fullName evidence="2">Uncharacterized protein</fullName>
    </submittedName>
</protein>